<feature type="non-terminal residue" evidence="3">
    <location>
        <position position="1"/>
    </location>
</feature>
<sequence>IQVNYSHSLQFSGQPRALAVVETTTTSIQVDLNDASLVSRDEVQNGGFSEAKSIMESSEKLQDDLRMLGVKIKQHEDSLKLLRNQKNKLDDTILDMQVTLGKYHSSSSPGVNKDESHLQSEHETTEQILQHEKSAAGILCQLKAHHGSQASHLSLTKDVLGVVATLGKVDDENLSRIFSEYLGVQTMLAVVCNTFEGVKALETFNQDGCIDKTSGLHGLAASIGRSLDGRFLVICLENLRPYAGDFVAEDRQRRLDLLKPRLPNGECPPGFLGFAVNMINVDSSNLSFVTASGEGLRETLFYNLFSHLQVYQTRAEMVRALPCISEGAVSLDGGMIRSNGVFSLGSR</sequence>
<comment type="caution">
    <text evidence="3">The sequence shown here is derived from an EMBL/GenBank/DDBJ whole genome shotgun (WGS) entry which is preliminary data.</text>
</comment>
<keyword evidence="1" id="KW-0175">Coiled coil</keyword>
<name>A0A7J8PWW0_GOSRA</name>
<reference evidence="3 4" key="1">
    <citation type="journal article" date="2019" name="Genome Biol. Evol.">
        <title>Insights into the evolution of the New World diploid cottons (Gossypium, subgenus Houzingenia) based on genome sequencing.</title>
        <authorList>
            <person name="Grover C.E."/>
            <person name="Arick M.A. 2nd"/>
            <person name="Thrash A."/>
            <person name="Conover J.L."/>
            <person name="Sanders W.S."/>
            <person name="Peterson D.G."/>
            <person name="Frelichowski J.E."/>
            <person name="Scheffler J.A."/>
            <person name="Scheffler B.E."/>
            <person name="Wendel J.F."/>
        </authorList>
    </citation>
    <scope>NUCLEOTIDE SEQUENCE [LARGE SCALE GENOMIC DNA]</scope>
    <source>
        <strain evidence="3">8</strain>
        <tissue evidence="3">Leaf</tissue>
    </source>
</reference>
<evidence type="ECO:0000313" key="3">
    <source>
        <dbReference type="EMBL" id="MBA0593603.1"/>
    </source>
</evidence>
<evidence type="ECO:0000256" key="2">
    <source>
        <dbReference type="SAM" id="MobiDB-lite"/>
    </source>
</evidence>
<feature type="region of interest" description="Disordered" evidence="2">
    <location>
        <begin position="104"/>
        <end position="125"/>
    </location>
</feature>
<dbReference type="EMBL" id="JABEZZ010000008">
    <property type="protein sequence ID" value="MBA0593603.1"/>
    <property type="molecule type" value="Genomic_DNA"/>
</dbReference>
<dbReference type="Proteomes" id="UP000593578">
    <property type="component" value="Unassembled WGS sequence"/>
</dbReference>
<organism evidence="3 4">
    <name type="scientific">Gossypium raimondii</name>
    <name type="common">Peruvian cotton</name>
    <name type="synonym">Gossypium klotzschianum subsp. raimondii</name>
    <dbReference type="NCBI Taxonomy" id="29730"/>
    <lineage>
        <taxon>Eukaryota</taxon>
        <taxon>Viridiplantae</taxon>
        <taxon>Streptophyta</taxon>
        <taxon>Embryophyta</taxon>
        <taxon>Tracheophyta</taxon>
        <taxon>Spermatophyta</taxon>
        <taxon>Magnoliopsida</taxon>
        <taxon>eudicotyledons</taxon>
        <taxon>Gunneridae</taxon>
        <taxon>Pentapetalae</taxon>
        <taxon>rosids</taxon>
        <taxon>malvids</taxon>
        <taxon>Malvales</taxon>
        <taxon>Malvaceae</taxon>
        <taxon>Malvoideae</taxon>
        <taxon>Gossypium</taxon>
    </lineage>
</organism>
<accession>A0A7J8PWW0</accession>
<feature type="compositionally biased region" description="Basic and acidic residues" evidence="2">
    <location>
        <begin position="112"/>
        <end position="125"/>
    </location>
</feature>
<dbReference type="PANTHER" id="PTHR33566:SF6">
    <property type="entry name" value="PROTEIN DEFECTIVE IN MERISTEM SILENCING 3"/>
    <property type="match status" value="1"/>
</dbReference>
<dbReference type="AlphaFoldDB" id="A0A7J8PWW0"/>
<evidence type="ECO:0000313" key="4">
    <source>
        <dbReference type="Proteomes" id="UP000593578"/>
    </source>
</evidence>
<feature type="coiled-coil region" evidence="1">
    <location>
        <begin position="65"/>
        <end position="92"/>
    </location>
</feature>
<gene>
    <name evidence="3" type="ORF">Gorai_010538</name>
</gene>
<proteinExistence type="predicted"/>
<protein>
    <recommendedName>
        <fullName evidence="5">Protein DEFECTIVE IN MERISTEM SILENCING 3</fullName>
    </recommendedName>
</protein>
<dbReference type="PANTHER" id="PTHR33566">
    <property type="entry name" value="EN/SPM-LIKE TRANSPOSON-RELATED"/>
    <property type="match status" value="1"/>
</dbReference>
<evidence type="ECO:0008006" key="5">
    <source>
        <dbReference type="Google" id="ProtNLM"/>
    </source>
</evidence>
<evidence type="ECO:0000256" key="1">
    <source>
        <dbReference type="SAM" id="Coils"/>
    </source>
</evidence>